<name>A0A2V3Y3B3_9FIRM</name>
<evidence type="ECO:0000313" key="2">
    <source>
        <dbReference type="EMBL" id="PXX52543.1"/>
    </source>
</evidence>
<accession>A0A2V3Y3B3</accession>
<dbReference type="SUPFAM" id="SSF53697">
    <property type="entry name" value="SIS domain"/>
    <property type="match status" value="1"/>
</dbReference>
<proteinExistence type="predicted"/>
<organism evidence="2 3">
    <name type="scientific">Hungatella effluvii</name>
    <dbReference type="NCBI Taxonomy" id="1096246"/>
    <lineage>
        <taxon>Bacteria</taxon>
        <taxon>Bacillati</taxon>
        <taxon>Bacillota</taxon>
        <taxon>Clostridia</taxon>
        <taxon>Lachnospirales</taxon>
        <taxon>Lachnospiraceae</taxon>
        <taxon>Hungatella</taxon>
    </lineage>
</organism>
<sequence>MINFDEAVIRENYQFIYAQRDRIEAIADQICADEFDLLFFTSSGGSMAMMQPFQHYINHYSPIPTDAMLSADLVLTGCNRITSHSIAFLTSKSGDTPDTLKAAQYLKERGVRLVSVIGIPDSPLEAISDYSFIYKDGRPQELVFYLLIGKILEIKGYFPDYKSFADELGSLGSALAQVRIQADEACISYAKKYCREPYNIWIGSGDLWPTAYSYSMCVLEESQWIRTKSVSSPEFFHGTLELLEDDVCVTLLLTEGVTRPLDEKVKAFAQKHTNKLTCFDCRDYALPGISDRYRPLLSPMIMAAVLQRISKNIEVITDHSLDIRRYYRKGEYS</sequence>
<dbReference type="EMBL" id="QJKD01000007">
    <property type="protein sequence ID" value="PXX52543.1"/>
    <property type="molecule type" value="Genomic_DNA"/>
</dbReference>
<dbReference type="GO" id="GO:0006002">
    <property type="term" value="P:fructose 6-phosphate metabolic process"/>
    <property type="evidence" value="ECO:0007669"/>
    <property type="project" value="TreeGrafter"/>
</dbReference>
<dbReference type="PIRSF" id="PIRSF009290">
    <property type="entry name" value="FrlB"/>
    <property type="match status" value="1"/>
</dbReference>
<reference evidence="2 3" key="1">
    <citation type="submission" date="2018-05" db="EMBL/GenBank/DDBJ databases">
        <title>Genomic Encyclopedia of Type Strains, Phase IV (KMG-IV): sequencing the most valuable type-strain genomes for metagenomic binning, comparative biology and taxonomic classification.</title>
        <authorList>
            <person name="Goeker M."/>
        </authorList>
    </citation>
    <scope>NUCLEOTIDE SEQUENCE [LARGE SCALE GENOMIC DNA]</scope>
    <source>
        <strain evidence="2 3">DSM 24995</strain>
    </source>
</reference>
<gene>
    <name evidence="2" type="ORF">DFR60_107229</name>
</gene>
<dbReference type="PROSITE" id="PS51464">
    <property type="entry name" value="SIS"/>
    <property type="match status" value="1"/>
</dbReference>
<dbReference type="InterPro" id="IPR035488">
    <property type="entry name" value="FrlB_SIS"/>
</dbReference>
<dbReference type="RefSeq" id="WP_110323668.1">
    <property type="nucleotide sequence ID" value="NZ_QJKD01000007.1"/>
</dbReference>
<dbReference type="InterPro" id="IPR046348">
    <property type="entry name" value="SIS_dom_sf"/>
</dbReference>
<dbReference type="PANTHER" id="PTHR10937:SF14">
    <property type="entry name" value="FRUCTOSELYSINE 6-PHOSPHATE DEGLYCASE"/>
    <property type="match status" value="1"/>
</dbReference>
<evidence type="ECO:0000313" key="3">
    <source>
        <dbReference type="Proteomes" id="UP000248057"/>
    </source>
</evidence>
<evidence type="ECO:0000259" key="1">
    <source>
        <dbReference type="PROSITE" id="PS51464"/>
    </source>
</evidence>
<protein>
    <submittedName>
        <fullName evidence="2">Fructoselysine-6-phosphate deglycase</fullName>
    </submittedName>
</protein>
<dbReference type="GO" id="GO:0006487">
    <property type="term" value="P:protein N-linked glycosylation"/>
    <property type="evidence" value="ECO:0007669"/>
    <property type="project" value="TreeGrafter"/>
</dbReference>
<feature type="domain" description="SIS" evidence="1">
    <location>
        <begin position="26"/>
        <end position="162"/>
    </location>
</feature>
<dbReference type="Gene3D" id="3.40.50.10490">
    <property type="entry name" value="Glucose-6-phosphate isomerase like protein, domain 1"/>
    <property type="match status" value="2"/>
</dbReference>
<dbReference type="CDD" id="cd05710">
    <property type="entry name" value="SIS_1"/>
    <property type="match status" value="1"/>
</dbReference>
<dbReference type="Proteomes" id="UP000248057">
    <property type="component" value="Unassembled WGS sequence"/>
</dbReference>
<dbReference type="GO" id="GO:0006047">
    <property type="term" value="P:UDP-N-acetylglucosamine metabolic process"/>
    <property type="evidence" value="ECO:0007669"/>
    <property type="project" value="TreeGrafter"/>
</dbReference>
<keyword evidence="3" id="KW-1185">Reference proteome</keyword>
<dbReference type="AlphaFoldDB" id="A0A2V3Y3B3"/>
<dbReference type="InterPro" id="IPR024713">
    <property type="entry name" value="Fructosamine_deglycase_FrlB"/>
</dbReference>
<dbReference type="GeneID" id="86062338"/>
<dbReference type="Pfam" id="PF01380">
    <property type="entry name" value="SIS"/>
    <property type="match status" value="1"/>
</dbReference>
<comment type="caution">
    <text evidence="2">The sequence shown here is derived from an EMBL/GenBank/DDBJ whole genome shotgun (WGS) entry which is preliminary data.</text>
</comment>
<dbReference type="GO" id="GO:0004360">
    <property type="term" value="F:glutamine-fructose-6-phosphate transaminase (isomerizing) activity"/>
    <property type="evidence" value="ECO:0007669"/>
    <property type="project" value="TreeGrafter"/>
</dbReference>
<dbReference type="InterPro" id="IPR001347">
    <property type="entry name" value="SIS_dom"/>
</dbReference>
<dbReference type="PANTHER" id="PTHR10937">
    <property type="entry name" value="GLUCOSAMINE--FRUCTOSE-6-PHOSPHATE AMINOTRANSFERASE, ISOMERIZING"/>
    <property type="match status" value="1"/>
</dbReference>
<dbReference type="GO" id="GO:0097367">
    <property type="term" value="F:carbohydrate derivative binding"/>
    <property type="evidence" value="ECO:0007669"/>
    <property type="project" value="InterPro"/>
</dbReference>